<accession>A0A0L6CLG0</accession>
<dbReference type="InterPro" id="IPR036873">
    <property type="entry name" value="Rhodanese-like_dom_sf"/>
</dbReference>
<dbReference type="PROSITE" id="PS50206">
    <property type="entry name" value="RHODANESE_3"/>
    <property type="match status" value="1"/>
</dbReference>
<dbReference type="EMBL" id="LAIR01000002">
    <property type="protein sequence ID" value="KNX38554.1"/>
    <property type="molecule type" value="Genomic_DNA"/>
</dbReference>
<dbReference type="AlphaFoldDB" id="A0A0L6CLG0"/>
<dbReference type="Gene3D" id="3.40.250.10">
    <property type="entry name" value="Rhodanese-like domain"/>
    <property type="match status" value="1"/>
</dbReference>
<dbReference type="STRING" id="1631356.VV01_17630"/>
<dbReference type="SUPFAM" id="SSF52821">
    <property type="entry name" value="Rhodanese/Cell cycle control phosphatase"/>
    <property type="match status" value="1"/>
</dbReference>
<protein>
    <recommendedName>
        <fullName evidence="1">Rhodanese domain-containing protein</fullName>
    </recommendedName>
</protein>
<evidence type="ECO:0000313" key="2">
    <source>
        <dbReference type="EMBL" id="KNX38554.1"/>
    </source>
</evidence>
<proteinExistence type="predicted"/>
<dbReference type="Proteomes" id="UP000037397">
    <property type="component" value="Unassembled WGS sequence"/>
</dbReference>
<gene>
    <name evidence="2" type="ORF">VV01_17630</name>
</gene>
<dbReference type="SMART" id="SM00450">
    <property type="entry name" value="RHOD"/>
    <property type="match status" value="1"/>
</dbReference>
<name>A0A0L6CLG0_9MICO</name>
<comment type="caution">
    <text evidence="2">The sequence shown here is derived from an EMBL/GenBank/DDBJ whole genome shotgun (WGS) entry which is preliminary data.</text>
</comment>
<sequence length="125" mass="13642">MPGAPTSYVRWETSLFSGGVQPCPEVDEPGRVSPRAAYQDALWGRATLVDVRPRHRRAVVVHPDLEPRDAVDVSSWNAPVILCGDHEAEVAPVAAALRRHGLREVWVLAGGITQWRAEGFPTATV</sequence>
<evidence type="ECO:0000259" key="1">
    <source>
        <dbReference type="PROSITE" id="PS50206"/>
    </source>
</evidence>
<dbReference type="Pfam" id="PF00581">
    <property type="entry name" value="Rhodanese"/>
    <property type="match status" value="1"/>
</dbReference>
<keyword evidence="3" id="KW-1185">Reference proteome</keyword>
<dbReference type="InterPro" id="IPR001763">
    <property type="entry name" value="Rhodanese-like_dom"/>
</dbReference>
<organism evidence="2 3">
    <name type="scientific">Luteipulveratus halotolerans</name>
    <dbReference type="NCBI Taxonomy" id="1631356"/>
    <lineage>
        <taxon>Bacteria</taxon>
        <taxon>Bacillati</taxon>
        <taxon>Actinomycetota</taxon>
        <taxon>Actinomycetes</taxon>
        <taxon>Micrococcales</taxon>
        <taxon>Dermacoccaceae</taxon>
        <taxon>Luteipulveratus</taxon>
    </lineage>
</organism>
<reference evidence="3" key="1">
    <citation type="submission" date="2015-03" db="EMBL/GenBank/DDBJ databases">
        <title>Luteipulveratus halotolerans sp. nov., a novel actinobacterium (Dermacoccaceae) from Sarawak, Malaysia.</title>
        <authorList>
            <person name="Juboi H."/>
            <person name="Basik A."/>
            <person name="Shamsul S.S."/>
            <person name="Arnold P."/>
            <person name="Schmitt E.K."/>
            <person name="Sanglier J.-J."/>
            <person name="Yeo T."/>
        </authorList>
    </citation>
    <scope>NUCLEOTIDE SEQUENCE [LARGE SCALE GENOMIC DNA]</scope>
    <source>
        <strain evidence="3">C296001</strain>
    </source>
</reference>
<feature type="domain" description="Rhodanese" evidence="1">
    <location>
        <begin position="42"/>
        <end position="124"/>
    </location>
</feature>
<evidence type="ECO:0000313" key="3">
    <source>
        <dbReference type="Proteomes" id="UP000037397"/>
    </source>
</evidence>